<reference evidence="3" key="1">
    <citation type="submission" date="2016-10" db="EMBL/GenBank/DDBJ databases">
        <authorList>
            <person name="Varghese N."/>
            <person name="Submissions S."/>
        </authorList>
    </citation>
    <scope>NUCLEOTIDE SEQUENCE [LARGE SCALE GENOMIC DNA]</scope>
    <source>
        <strain evidence="3">LMG 26031</strain>
    </source>
</reference>
<dbReference type="Gene3D" id="1.10.530.10">
    <property type="match status" value="1"/>
</dbReference>
<protein>
    <recommendedName>
        <fullName evidence="4">Lysozyme</fullName>
    </recommendedName>
</protein>
<evidence type="ECO:0008006" key="4">
    <source>
        <dbReference type="Google" id="ProtNLM"/>
    </source>
</evidence>
<dbReference type="CDD" id="cd00736">
    <property type="entry name" value="lambda_lys-like"/>
    <property type="match status" value="1"/>
</dbReference>
<sequence length="959" mass="103366">MATHHGKSHHPSTPAAPATPPTPQWQPLNWSFPFAPTNGNTADPQTWLKALARADGGFYPLGANGMFHGGIHFDAATGGALKQGDGIRVIADGEVVAYRLDSKYPELTYPTTPKRYALYSTGFVLVRHKLVLPPEPKPSIAPAAAAAPASGASTASADGTPSYQPPADEVLEFYSLYMHQLDWAGYQAAVQAGDGNSQSASSIHPLPFWRGDKRFRVGSKTNDRQALPPQLNTPFRFDVDSTTLDATPAGNDARLAGLAAGPTPGSIGPLVAPTDETLRYTVPATLAADASQNPDTGQIGIAIRDRANGTVIGLLPRGGELSVAGNAATGWAQIAAITKGTPVAAVAGGMQDPRATTGCVSLGKLDAVVDPKPLDTVVVLDTPYPVKAGDVVGYLGEYQRYRESQQLPPKPMHPMLHVEVFAGTQLESFISKSQERAKKLPESGKTLLVIRQGAKLVKAAEPDSNNLVRAGLLLTLTKDDPGKGWWAKVQPTQLPAQSAAHGHGHGRAHHASGTPVGSPLWVERSVAGKAASSVVRAWSTFPLRIANAPSQAVGYQQVLSRGQLDQSIDNSNATDDHGSHWWQIPGGDMNGMTILGWVCEKDHPDTQWESPWSWPGFDTVDTTSIPVLDLYRRNLYVTKQLLDGEEEAFSTVAATVNAGLLIGKLERAANRQGDGKGTVTPADLRKALTIPWLAEAVSHLIVRYQSEWGGDMSRWDQLSKVMGNGKHIWQAELERIEKLQWWDKVKAVKGFPADPDVWHIHPVGLVGNFAGAGGVGLTIEEARVRAFLRMIRVGEGTERPAGYERLFGGQSFVKDYGRDFSDHPRILITRTNSKGKTLRSTAAGAYQVMGYNWDDPAYVAYRRKYGITDFNPASQDRYCVILLKYKRHALEDIKSGEIQKAVIKDGCNLEWASLPGNNYGQGGVGMNTVVEKFSEYLRDELSGKSDLAVSIGGIDDLIK</sequence>
<dbReference type="OrthoDB" id="1242806at2"/>
<evidence type="ECO:0000256" key="1">
    <source>
        <dbReference type="SAM" id="MobiDB-lite"/>
    </source>
</evidence>
<dbReference type="RefSeq" id="WP_090863622.1">
    <property type="nucleotide sequence ID" value="NZ_FNYE01000003.1"/>
</dbReference>
<organism evidence="2 3">
    <name type="scientific">Paraburkholderia diazotrophica</name>
    <dbReference type="NCBI Taxonomy" id="667676"/>
    <lineage>
        <taxon>Bacteria</taxon>
        <taxon>Pseudomonadati</taxon>
        <taxon>Pseudomonadota</taxon>
        <taxon>Betaproteobacteria</taxon>
        <taxon>Burkholderiales</taxon>
        <taxon>Burkholderiaceae</taxon>
        <taxon>Paraburkholderia</taxon>
    </lineage>
</organism>
<dbReference type="EMBL" id="FNYE01000003">
    <property type="protein sequence ID" value="SEI61076.1"/>
    <property type="molecule type" value="Genomic_DNA"/>
</dbReference>
<keyword evidence="3" id="KW-1185">Reference proteome</keyword>
<feature type="region of interest" description="Disordered" evidence="1">
    <location>
        <begin position="1"/>
        <end position="36"/>
    </location>
</feature>
<accession>A0A1H6S305</accession>
<evidence type="ECO:0000313" key="2">
    <source>
        <dbReference type="EMBL" id="SEI61076.1"/>
    </source>
</evidence>
<dbReference type="AlphaFoldDB" id="A0A1H6S305"/>
<proteinExistence type="predicted"/>
<feature type="region of interest" description="Disordered" evidence="1">
    <location>
        <begin position="495"/>
        <end position="515"/>
    </location>
</feature>
<feature type="compositionally biased region" description="Basic residues" evidence="1">
    <location>
        <begin position="1"/>
        <end position="10"/>
    </location>
</feature>
<gene>
    <name evidence="2" type="ORF">SAMN05192539_10032</name>
</gene>
<name>A0A1H6S305_9BURK</name>
<dbReference type="Proteomes" id="UP000198866">
    <property type="component" value="Unassembled WGS sequence"/>
</dbReference>
<dbReference type="InterPro" id="IPR023346">
    <property type="entry name" value="Lysozyme-like_dom_sf"/>
</dbReference>
<dbReference type="STRING" id="667676.SAMN05192539_10032"/>
<evidence type="ECO:0000313" key="3">
    <source>
        <dbReference type="Proteomes" id="UP000198866"/>
    </source>
</evidence>
<dbReference type="SUPFAM" id="SSF53955">
    <property type="entry name" value="Lysozyme-like"/>
    <property type="match status" value="1"/>
</dbReference>